<evidence type="ECO:0000313" key="16">
    <source>
        <dbReference type="EMBL" id="PWK22962.1"/>
    </source>
</evidence>
<comment type="similarity">
    <text evidence="2 14">Belongs to the radical SAM superfamily. RlmN family.</text>
</comment>
<name>A0A316E088_9BACT</name>
<evidence type="ECO:0000256" key="14">
    <source>
        <dbReference type="HAMAP-Rule" id="MF_01849"/>
    </source>
</evidence>
<dbReference type="InterPro" id="IPR004383">
    <property type="entry name" value="rRNA_lsu_MTrfase_RlmN/Cfr"/>
</dbReference>
<evidence type="ECO:0000256" key="4">
    <source>
        <dbReference type="ARBA" id="ARBA00022490"/>
    </source>
</evidence>
<feature type="active site" description="Proton acceptor" evidence="14">
    <location>
        <position position="123"/>
    </location>
</feature>
<dbReference type="PANTHER" id="PTHR30544">
    <property type="entry name" value="23S RRNA METHYLTRANSFERASE"/>
    <property type="match status" value="1"/>
</dbReference>
<comment type="caution">
    <text evidence="14">Lacks conserved residue(s) required for the propagation of feature annotation.</text>
</comment>
<keyword evidence="4 14" id="KW-0963">Cytoplasm</keyword>
<comment type="subcellular location">
    <subcellularLocation>
        <location evidence="1 14">Cytoplasm</location>
    </subcellularLocation>
</comment>
<keyword evidence="6 14" id="KW-0489">Methyltransferase</keyword>
<accession>A0A316E088</accession>
<dbReference type="GO" id="GO:0070475">
    <property type="term" value="P:rRNA base methylation"/>
    <property type="evidence" value="ECO:0007669"/>
    <property type="project" value="UniProtKB-UniRule"/>
</dbReference>
<dbReference type="InterPro" id="IPR027492">
    <property type="entry name" value="RNA_MTrfase_RlmN"/>
</dbReference>
<evidence type="ECO:0000313" key="17">
    <source>
        <dbReference type="Proteomes" id="UP000245489"/>
    </source>
</evidence>
<keyword evidence="13 14" id="KW-1015">Disulfide bond</keyword>
<proteinExistence type="inferred from homology"/>
<feature type="active site" description="S-methylcysteine intermediate" evidence="14">
    <location>
        <position position="368"/>
    </location>
</feature>
<keyword evidence="17" id="KW-1185">Reference proteome</keyword>
<dbReference type="GO" id="GO:0030488">
    <property type="term" value="P:tRNA methylation"/>
    <property type="evidence" value="ECO:0007669"/>
    <property type="project" value="UniProtKB-UniRule"/>
</dbReference>
<feature type="binding site" evidence="14">
    <location>
        <position position="325"/>
    </location>
    <ligand>
        <name>S-adenosyl-L-methionine</name>
        <dbReference type="ChEBI" id="CHEBI:59789"/>
    </ligand>
</feature>
<keyword evidence="8 14" id="KW-0949">S-adenosyl-L-methionine</keyword>
<evidence type="ECO:0000256" key="2">
    <source>
        <dbReference type="ARBA" id="ARBA00007544"/>
    </source>
</evidence>
<keyword evidence="11 14" id="KW-0408">Iron</keyword>
<reference evidence="16 17" key="1">
    <citation type="submission" date="2018-05" db="EMBL/GenBank/DDBJ databases">
        <title>Genomic Encyclopedia of Archaeal and Bacterial Type Strains, Phase II (KMG-II): from individual species to whole genera.</title>
        <authorList>
            <person name="Goeker M."/>
        </authorList>
    </citation>
    <scope>NUCLEOTIDE SEQUENCE [LARGE SCALE GENOMIC DNA]</scope>
    <source>
        <strain evidence="16 17">DSM 22214</strain>
    </source>
</reference>
<evidence type="ECO:0000256" key="6">
    <source>
        <dbReference type="ARBA" id="ARBA00022603"/>
    </source>
</evidence>
<evidence type="ECO:0000256" key="9">
    <source>
        <dbReference type="ARBA" id="ARBA00022694"/>
    </source>
</evidence>
<feature type="binding site" evidence="14">
    <location>
        <position position="226"/>
    </location>
    <ligand>
        <name>S-adenosyl-L-methionine</name>
        <dbReference type="ChEBI" id="CHEBI:59789"/>
    </ligand>
</feature>
<comment type="cofactor">
    <cofactor evidence="14">
        <name>[4Fe-4S] cluster</name>
        <dbReference type="ChEBI" id="CHEBI:49883"/>
    </cofactor>
    <text evidence="14">Binds 1 [4Fe-4S] cluster. The cluster is coordinated with 3 cysteines and an exchangeable S-adenosyl-L-methionine.</text>
</comment>
<dbReference type="PANTHER" id="PTHR30544:SF5">
    <property type="entry name" value="RADICAL SAM CORE DOMAIN-CONTAINING PROTEIN"/>
    <property type="match status" value="1"/>
</dbReference>
<dbReference type="GO" id="GO:0051539">
    <property type="term" value="F:4 iron, 4 sulfur cluster binding"/>
    <property type="evidence" value="ECO:0007669"/>
    <property type="project" value="UniProtKB-UniRule"/>
</dbReference>
<feature type="binding site" evidence="14">
    <location>
        <position position="143"/>
    </location>
    <ligand>
        <name>[4Fe-4S] cluster</name>
        <dbReference type="ChEBI" id="CHEBI:49883"/>
        <note>4Fe-4S-S-AdoMet</note>
    </ligand>
</feature>
<feature type="domain" description="Radical SAM core" evidence="15">
    <location>
        <begin position="129"/>
        <end position="363"/>
    </location>
</feature>
<dbReference type="FunFam" id="3.20.20.70:FF:000014">
    <property type="entry name" value="Probable dual-specificity RNA methyltransferase RlmN"/>
    <property type="match status" value="1"/>
</dbReference>
<keyword evidence="3 14" id="KW-0004">4Fe-4S</keyword>
<dbReference type="Gene3D" id="1.10.150.530">
    <property type="match status" value="1"/>
</dbReference>
<dbReference type="SFLD" id="SFLDS00029">
    <property type="entry name" value="Radical_SAM"/>
    <property type="match status" value="1"/>
</dbReference>
<comment type="function">
    <text evidence="14">Specifically methylates position 2 of adenine 2503 in 23S rRNA and position 2 of adenine 37 in tRNAs.</text>
</comment>
<dbReference type="PIRSF" id="PIRSF006004">
    <property type="entry name" value="CHP00048"/>
    <property type="match status" value="1"/>
</dbReference>
<dbReference type="GO" id="GO:0019843">
    <property type="term" value="F:rRNA binding"/>
    <property type="evidence" value="ECO:0007669"/>
    <property type="project" value="UniProtKB-UniRule"/>
</dbReference>
<evidence type="ECO:0000256" key="11">
    <source>
        <dbReference type="ARBA" id="ARBA00023004"/>
    </source>
</evidence>
<dbReference type="CDD" id="cd01335">
    <property type="entry name" value="Radical_SAM"/>
    <property type="match status" value="1"/>
</dbReference>
<evidence type="ECO:0000256" key="13">
    <source>
        <dbReference type="ARBA" id="ARBA00023157"/>
    </source>
</evidence>
<dbReference type="AlphaFoldDB" id="A0A316E088"/>
<dbReference type="PROSITE" id="PS51918">
    <property type="entry name" value="RADICAL_SAM"/>
    <property type="match status" value="1"/>
</dbReference>
<dbReference type="InterPro" id="IPR013785">
    <property type="entry name" value="Aldolase_TIM"/>
</dbReference>
<dbReference type="GO" id="GO:0046872">
    <property type="term" value="F:metal ion binding"/>
    <property type="evidence" value="ECO:0007669"/>
    <property type="project" value="UniProtKB-KW"/>
</dbReference>
<keyword evidence="10 14" id="KW-0479">Metal-binding</keyword>
<evidence type="ECO:0000256" key="3">
    <source>
        <dbReference type="ARBA" id="ARBA00022485"/>
    </source>
</evidence>
<dbReference type="GO" id="GO:0002935">
    <property type="term" value="F:tRNA (adenine(37)-C2)-methyltransferase activity"/>
    <property type="evidence" value="ECO:0007669"/>
    <property type="project" value="UniProtKB-UniRule"/>
</dbReference>
<keyword evidence="12 14" id="KW-0411">Iron-sulfur</keyword>
<comment type="miscellaneous">
    <text evidence="14">Reaction proceeds by a ping-pong mechanism involving intermediate methylation of a conserved cysteine residue.</text>
</comment>
<keyword evidence="7 14" id="KW-0808">Transferase</keyword>
<organism evidence="16 17">
    <name type="scientific">Arcicella aurantiaca</name>
    <dbReference type="NCBI Taxonomy" id="591202"/>
    <lineage>
        <taxon>Bacteria</taxon>
        <taxon>Pseudomonadati</taxon>
        <taxon>Bacteroidota</taxon>
        <taxon>Cytophagia</taxon>
        <taxon>Cytophagales</taxon>
        <taxon>Flectobacillaceae</taxon>
        <taxon>Arcicella</taxon>
    </lineage>
</organism>
<dbReference type="InterPro" id="IPR048641">
    <property type="entry name" value="RlmN_N"/>
</dbReference>
<dbReference type="InterPro" id="IPR007197">
    <property type="entry name" value="rSAM"/>
</dbReference>
<dbReference type="Proteomes" id="UP000245489">
    <property type="component" value="Unassembled WGS sequence"/>
</dbReference>
<dbReference type="GO" id="GO:0005737">
    <property type="term" value="C:cytoplasm"/>
    <property type="evidence" value="ECO:0007669"/>
    <property type="project" value="UniProtKB-SubCell"/>
</dbReference>
<keyword evidence="9 14" id="KW-0819">tRNA processing</keyword>
<gene>
    <name evidence="14" type="primary">rlmN</name>
    <name evidence="16" type="ORF">LV89_03228</name>
</gene>
<dbReference type="Gene3D" id="3.20.20.70">
    <property type="entry name" value="Aldolase class I"/>
    <property type="match status" value="1"/>
</dbReference>
<evidence type="ECO:0000256" key="10">
    <source>
        <dbReference type="ARBA" id="ARBA00022723"/>
    </source>
</evidence>
<dbReference type="SUPFAM" id="SSF102114">
    <property type="entry name" value="Radical SAM enzymes"/>
    <property type="match status" value="1"/>
</dbReference>
<dbReference type="NCBIfam" id="TIGR00048">
    <property type="entry name" value="rRNA_mod_RlmN"/>
    <property type="match status" value="1"/>
</dbReference>
<protein>
    <recommendedName>
        <fullName evidence="14">Probable dual-specificity RNA methyltransferase RlmN</fullName>
        <ecNumber evidence="14">2.1.1.192</ecNumber>
    </recommendedName>
    <alternativeName>
        <fullName evidence="14">23S rRNA (adenine(2503)-C(2))-methyltransferase</fullName>
    </alternativeName>
    <alternativeName>
        <fullName evidence="14">23S rRNA m2A2503 methyltransferase</fullName>
    </alternativeName>
    <alternativeName>
        <fullName evidence="14">Ribosomal RNA large subunit methyltransferase N</fullName>
    </alternativeName>
    <alternativeName>
        <fullName evidence="14">tRNA (adenine(37)-C(2))-methyltransferase</fullName>
    </alternativeName>
    <alternativeName>
        <fullName evidence="14">tRNA m2A37 methyltransferase</fullName>
    </alternativeName>
</protein>
<feature type="binding site" evidence="14">
    <location>
        <position position="150"/>
    </location>
    <ligand>
        <name>[4Fe-4S] cluster</name>
        <dbReference type="ChEBI" id="CHEBI:49883"/>
        <note>4Fe-4S-S-AdoMet</note>
    </ligand>
</feature>
<dbReference type="SFLD" id="SFLDG01062">
    <property type="entry name" value="methyltransferase_(Class_A)"/>
    <property type="match status" value="1"/>
</dbReference>
<evidence type="ECO:0000256" key="5">
    <source>
        <dbReference type="ARBA" id="ARBA00022552"/>
    </source>
</evidence>
<evidence type="ECO:0000256" key="7">
    <source>
        <dbReference type="ARBA" id="ARBA00022679"/>
    </source>
</evidence>
<dbReference type="Pfam" id="PF04055">
    <property type="entry name" value="Radical_SAM"/>
    <property type="match status" value="1"/>
</dbReference>
<dbReference type="GO" id="GO:0070040">
    <property type="term" value="F:rRNA (adenine(2503)-C2-)-methyltransferase activity"/>
    <property type="evidence" value="ECO:0007669"/>
    <property type="project" value="UniProtKB-UniRule"/>
</dbReference>
<comment type="catalytic activity">
    <reaction evidence="14">
        <text>adenosine(2503) in 23S rRNA + 2 reduced [2Fe-2S]-[ferredoxin] + 2 S-adenosyl-L-methionine = 2-methyladenosine(2503) in 23S rRNA + 5'-deoxyadenosine + L-methionine + 2 oxidized [2Fe-2S]-[ferredoxin] + S-adenosyl-L-homocysteine</text>
        <dbReference type="Rhea" id="RHEA:42916"/>
        <dbReference type="Rhea" id="RHEA-COMP:10000"/>
        <dbReference type="Rhea" id="RHEA-COMP:10001"/>
        <dbReference type="Rhea" id="RHEA-COMP:10152"/>
        <dbReference type="Rhea" id="RHEA-COMP:10282"/>
        <dbReference type="ChEBI" id="CHEBI:17319"/>
        <dbReference type="ChEBI" id="CHEBI:33737"/>
        <dbReference type="ChEBI" id="CHEBI:33738"/>
        <dbReference type="ChEBI" id="CHEBI:57844"/>
        <dbReference type="ChEBI" id="CHEBI:57856"/>
        <dbReference type="ChEBI" id="CHEBI:59789"/>
        <dbReference type="ChEBI" id="CHEBI:74411"/>
        <dbReference type="ChEBI" id="CHEBI:74497"/>
        <dbReference type="EC" id="2.1.1.192"/>
    </reaction>
</comment>
<sequence length="376" mass="43032">MIPQTFLRNFVKINQKSKDENLCSFFVIMETIVKKDIRKQSIAQIKDFLAEHKEQAFRAKQVYEWLWKKSVQSFEEMTNLSLKTRELLAEHFEIRAVKVAEKQVSSDRTIKSSFELYDKNLVEGVLIPADDRMTACVSSQVGCSLTCKFCATGYMDRKRNLDPAEIYDQVVRIRDQAESHYQTPLTNIVYMGMGEPLLNYANVIESVNYITSPEGLGMSPKRITVSTAGIAKMITKLGDDEVKFNLALSLHAANDEKRNQIMPINESNTLEALKEALLHFYKKTGSRITLEYILFYKFNDTLDDAKELWEFAKQFPCKINIIEYNPIAEANYTNTDPQTLSKFATYLEGKNMVVNVRRSRGKDIDAACGQLAGKKK</sequence>
<feature type="binding site" evidence="14">
    <location>
        <position position="147"/>
    </location>
    <ligand>
        <name>[4Fe-4S] cluster</name>
        <dbReference type="ChEBI" id="CHEBI:49883"/>
        <note>4Fe-4S-S-AdoMet</note>
    </ligand>
</feature>
<comment type="catalytic activity">
    <reaction evidence="14">
        <text>adenosine(37) in tRNA + 2 reduced [2Fe-2S]-[ferredoxin] + 2 S-adenosyl-L-methionine = 2-methyladenosine(37) in tRNA + 5'-deoxyadenosine + L-methionine + 2 oxidized [2Fe-2S]-[ferredoxin] + S-adenosyl-L-homocysteine</text>
        <dbReference type="Rhea" id="RHEA:43332"/>
        <dbReference type="Rhea" id="RHEA-COMP:10000"/>
        <dbReference type="Rhea" id="RHEA-COMP:10001"/>
        <dbReference type="Rhea" id="RHEA-COMP:10162"/>
        <dbReference type="Rhea" id="RHEA-COMP:10485"/>
        <dbReference type="ChEBI" id="CHEBI:17319"/>
        <dbReference type="ChEBI" id="CHEBI:33737"/>
        <dbReference type="ChEBI" id="CHEBI:33738"/>
        <dbReference type="ChEBI" id="CHEBI:57844"/>
        <dbReference type="ChEBI" id="CHEBI:57856"/>
        <dbReference type="ChEBI" id="CHEBI:59789"/>
        <dbReference type="ChEBI" id="CHEBI:74411"/>
        <dbReference type="ChEBI" id="CHEBI:74497"/>
        <dbReference type="EC" id="2.1.1.192"/>
    </reaction>
</comment>
<dbReference type="SFLD" id="SFLDF00275">
    <property type="entry name" value="adenosine_C2_methyltransferase"/>
    <property type="match status" value="1"/>
</dbReference>
<dbReference type="HAMAP" id="MF_01849">
    <property type="entry name" value="RNA_methyltr_RlmN"/>
    <property type="match status" value="1"/>
</dbReference>
<keyword evidence="5 14" id="KW-0698">rRNA processing</keyword>
<feature type="binding site" evidence="14">
    <location>
        <begin position="194"/>
        <end position="195"/>
    </location>
    <ligand>
        <name>S-adenosyl-L-methionine</name>
        <dbReference type="ChEBI" id="CHEBI:59789"/>
    </ligand>
</feature>
<comment type="caution">
    <text evidence="16">The sequence shown here is derived from an EMBL/GenBank/DDBJ whole genome shotgun (WGS) entry which is preliminary data.</text>
</comment>
<feature type="binding site" evidence="14">
    <location>
        <begin position="249"/>
        <end position="251"/>
    </location>
    <ligand>
        <name>S-adenosyl-L-methionine</name>
        <dbReference type="ChEBI" id="CHEBI:59789"/>
    </ligand>
</feature>
<dbReference type="InterPro" id="IPR058240">
    <property type="entry name" value="rSAM_sf"/>
</dbReference>
<dbReference type="Pfam" id="PF21016">
    <property type="entry name" value="RlmN_N"/>
    <property type="match status" value="1"/>
</dbReference>
<evidence type="ECO:0000256" key="12">
    <source>
        <dbReference type="ARBA" id="ARBA00023014"/>
    </source>
</evidence>
<dbReference type="EMBL" id="QGGO01000018">
    <property type="protein sequence ID" value="PWK22962.1"/>
    <property type="molecule type" value="Genomic_DNA"/>
</dbReference>
<dbReference type="EC" id="2.1.1.192" evidence="14"/>
<evidence type="ECO:0000259" key="15">
    <source>
        <dbReference type="PROSITE" id="PS51918"/>
    </source>
</evidence>
<dbReference type="InterPro" id="IPR040072">
    <property type="entry name" value="Methyltransferase_A"/>
</dbReference>
<dbReference type="GO" id="GO:0000049">
    <property type="term" value="F:tRNA binding"/>
    <property type="evidence" value="ECO:0007669"/>
    <property type="project" value="UniProtKB-UniRule"/>
</dbReference>
<evidence type="ECO:0000256" key="8">
    <source>
        <dbReference type="ARBA" id="ARBA00022691"/>
    </source>
</evidence>
<evidence type="ECO:0000256" key="1">
    <source>
        <dbReference type="ARBA" id="ARBA00004496"/>
    </source>
</evidence>